<protein>
    <submittedName>
        <fullName evidence="1">Uncharacterized protein</fullName>
    </submittedName>
</protein>
<organism evidence="1 2">
    <name type="scientific">Phytomonospora endophytica</name>
    <dbReference type="NCBI Taxonomy" id="714109"/>
    <lineage>
        <taxon>Bacteria</taxon>
        <taxon>Bacillati</taxon>
        <taxon>Actinomycetota</taxon>
        <taxon>Actinomycetes</taxon>
        <taxon>Micromonosporales</taxon>
        <taxon>Micromonosporaceae</taxon>
        <taxon>Phytomonospora</taxon>
    </lineage>
</organism>
<dbReference type="EMBL" id="JACHGT010000013">
    <property type="protein sequence ID" value="MBB6037709.1"/>
    <property type="molecule type" value="Genomic_DNA"/>
</dbReference>
<accession>A0A841FZ39</accession>
<dbReference type="Proteomes" id="UP000548476">
    <property type="component" value="Unassembled WGS sequence"/>
</dbReference>
<evidence type="ECO:0000313" key="1">
    <source>
        <dbReference type="EMBL" id="MBB6037709.1"/>
    </source>
</evidence>
<reference evidence="1 2" key="1">
    <citation type="submission" date="2020-08" db="EMBL/GenBank/DDBJ databases">
        <title>Genomic Encyclopedia of Type Strains, Phase IV (KMG-IV): sequencing the most valuable type-strain genomes for metagenomic binning, comparative biology and taxonomic classification.</title>
        <authorList>
            <person name="Goeker M."/>
        </authorList>
    </citation>
    <scope>NUCLEOTIDE SEQUENCE [LARGE SCALE GENOMIC DNA]</scope>
    <source>
        <strain evidence="1 2">YIM 65646</strain>
    </source>
</reference>
<proteinExistence type="predicted"/>
<sequence length="78" mass="9195">MAMTVNLADPEFARYLSRYGGDKARAIQGLTEDRFWARFIRAHEPNRGWRSWARNVLAADPTWANGRHRRCTCDEYQH</sequence>
<gene>
    <name evidence="1" type="ORF">HNR73_005587</name>
</gene>
<keyword evidence="2" id="KW-1185">Reference proteome</keyword>
<comment type="caution">
    <text evidence="1">The sequence shown here is derived from an EMBL/GenBank/DDBJ whole genome shotgun (WGS) entry which is preliminary data.</text>
</comment>
<dbReference type="AlphaFoldDB" id="A0A841FZ39"/>
<name>A0A841FZ39_9ACTN</name>
<dbReference type="RefSeq" id="WP_184790520.1">
    <property type="nucleotide sequence ID" value="NZ_BONT01000054.1"/>
</dbReference>
<evidence type="ECO:0000313" key="2">
    <source>
        <dbReference type="Proteomes" id="UP000548476"/>
    </source>
</evidence>